<evidence type="ECO:0008006" key="4">
    <source>
        <dbReference type="Google" id="ProtNLM"/>
    </source>
</evidence>
<dbReference type="EMBL" id="CYTW01000002">
    <property type="protein sequence ID" value="CUK02901.1"/>
    <property type="molecule type" value="Genomic_DNA"/>
</dbReference>
<reference evidence="3" key="1">
    <citation type="submission" date="2015-09" db="EMBL/GenBank/DDBJ databases">
        <authorList>
            <person name="Rodrigo-Torres Lidia"/>
            <person name="Arahal R.David."/>
        </authorList>
    </citation>
    <scope>NUCLEOTIDE SEQUENCE [LARGE SCALE GENOMIC DNA]</scope>
    <source>
        <strain evidence="3">CECT 7735</strain>
    </source>
</reference>
<evidence type="ECO:0000313" key="2">
    <source>
        <dbReference type="EMBL" id="CUK02901.1"/>
    </source>
</evidence>
<organism evidence="2 3">
    <name type="scientific">Shimia thalassica</name>
    <dbReference type="NCBI Taxonomy" id="1715693"/>
    <lineage>
        <taxon>Bacteria</taxon>
        <taxon>Pseudomonadati</taxon>
        <taxon>Pseudomonadota</taxon>
        <taxon>Alphaproteobacteria</taxon>
        <taxon>Rhodobacterales</taxon>
        <taxon>Roseobacteraceae</taxon>
    </lineage>
</organism>
<keyword evidence="1" id="KW-0732">Signal</keyword>
<evidence type="ECO:0000313" key="3">
    <source>
        <dbReference type="Proteomes" id="UP000051870"/>
    </source>
</evidence>
<dbReference type="Proteomes" id="UP000051870">
    <property type="component" value="Unassembled WGS sequence"/>
</dbReference>
<evidence type="ECO:0000256" key="1">
    <source>
        <dbReference type="SAM" id="SignalP"/>
    </source>
</evidence>
<sequence>MKKFTLPLSIITTVALAGSATADLQVEFIEGAPKDRFVITNVGYCALGAGQFAIDFVNSSAGLIFDVTNEGPGVKVFQPFEVTSVAEYLMAQPSVKDGDQRAVFDMFGLGVSKTIAFTIDVDDTIGTRAITVADSEISGTTVSLYAAGGTYSAAMDTEAQVLIFTPSCDA</sequence>
<feature type="chain" id="PRO_5006016005" description="Aggregation factor core protein MAFp3" evidence="1">
    <location>
        <begin position="23"/>
        <end position="170"/>
    </location>
</feature>
<proteinExistence type="predicted"/>
<name>A0A0N7M9S9_9RHOB</name>
<gene>
    <name evidence="2" type="ORF">PH7735_02667</name>
</gene>
<dbReference type="GeneID" id="83881677"/>
<keyword evidence="3" id="KW-1185">Reference proteome</keyword>
<dbReference type="STRING" id="1715693.PH7735_02667"/>
<dbReference type="AlphaFoldDB" id="A0A0N7M9S9"/>
<protein>
    <recommendedName>
        <fullName evidence="4">Aggregation factor core protein MAFp3</fullName>
    </recommendedName>
</protein>
<feature type="signal peptide" evidence="1">
    <location>
        <begin position="1"/>
        <end position="22"/>
    </location>
</feature>
<dbReference type="RefSeq" id="WP_145865329.1">
    <property type="nucleotide sequence ID" value="NZ_CYTW01000002.1"/>
</dbReference>
<accession>A0A0N7M9S9</accession>